<dbReference type="EMBL" id="BKAD01000028">
    <property type="protein sequence ID" value="GEP31341.1"/>
    <property type="molecule type" value="Genomic_DNA"/>
</dbReference>
<organism evidence="2 3">
    <name type="scientific">Sulfuriferula plumbiphila</name>
    <dbReference type="NCBI Taxonomy" id="171865"/>
    <lineage>
        <taxon>Bacteria</taxon>
        <taxon>Pseudomonadati</taxon>
        <taxon>Pseudomonadota</taxon>
        <taxon>Betaproteobacteria</taxon>
        <taxon>Nitrosomonadales</taxon>
        <taxon>Sulfuricellaceae</taxon>
        <taxon>Sulfuriferula</taxon>
    </lineage>
</organism>
<proteinExistence type="predicted"/>
<reference evidence="2 3" key="1">
    <citation type="submission" date="2019-07" db="EMBL/GenBank/DDBJ databases">
        <title>Whole genome shotgun sequence of Thiobacillus plumbophilus NBRC 107929.</title>
        <authorList>
            <person name="Hosoyama A."/>
            <person name="Uohara A."/>
            <person name="Ohji S."/>
            <person name="Ichikawa N."/>
        </authorList>
    </citation>
    <scope>NUCLEOTIDE SEQUENCE [LARGE SCALE GENOMIC DNA]</scope>
    <source>
        <strain evidence="2 3">NBRC 107929</strain>
    </source>
</reference>
<evidence type="ECO:0000256" key="1">
    <source>
        <dbReference type="SAM" id="MobiDB-lite"/>
    </source>
</evidence>
<protein>
    <submittedName>
        <fullName evidence="2">Uncharacterized protein</fullName>
    </submittedName>
</protein>
<evidence type="ECO:0000313" key="2">
    <source>
        <dbReference type="EMBL" id="GEP31341.1"/>
    </source>
</evidence>
<evidence type="ECO:0000313" key="3">
    <source>
        <dbReference type="Proteomes" id="UP000321337"/>
    </source>
</evidence>
<dbReference type="AlphaFoldDB" id="A0A512LB22"/>
<dbReference type="RefSeq" id="WP_147074231.1">
    <property type="nucleotide sequence ID" value="NZ_AP021884.1"/>
</dbReference>
<accession>A0A512LB22</accession>
<keyword evidence="3" id="KW-1185">Reference proteome</keyword>
<comment type="caution">
    <text evidence="2">The sequence shown here is derived from an EMBL/GenBank/DDBJ whole genome shotgun (WGS) entry which is preliminary data.</text>
</comment>
<dbReference type="OrthoDB" id="6195511at2"/>
<feature type="region of interest" description="Disordered" evidence="1">
    <location>
        <begin position="1"/>
        <end position="20"/>
    </location>
</feature>
<dbReference type="Proteomes" id="UP000321337">
    <property type="component" value="Unassembled WGS sequence"/>
</dbReference>
<sequence length="201" mass="21348">MDNKIHDESQATATESIAKDSVANDARRRFTRTGLGAGAVIATLASQPVLGAVPYACTISGHASGNVSSHGQPTNCAIFGKSHGYWKKTEKHAWPSPFDPEQLFKDAGGVSGSLLDVQGITTAKTLLEVLGLDGGDMSALAREVVGAMLNAQAFAPDFPLSVAQVKSIWNEVVTYNQYTVKPGVAWTSEDVKNYLESLHDN</sequence>
<name>A0A512LB22_9PROT</name>
<gene>
    <name evidence="2" type="ORF">TPL01_24790</name>
</gene>